<dbReference type="InterPro" id="IPR036955">
    <property type="entry name" value="AP2/ERF_dom_sf"/>
</dbReference>
<dbReference type="AlphaFoldDB" id="A0A6N0I1R3"/>
<evidence type="ECO:0000313" key="2">
    <source>
        <dbReference type="EMBL" id="QKQ28565.1"/>
    </source>
</evidence>
<dbReference type="Gene3D" id="3.30.730.10">
    <property type="entry name" value="AP2/ERF domain"/>
    <property type="match status" value="1"/>
</dbReference>
<dbReference type="GO" id="GO:0003700">
    <property type="term" value="F:DNA-binding transcription factor activity"/>
    <property type="evidence" value="ECO:0007669"/>
    <property type="project" value="InterPro"/>
</dbReference>
<organism evidence="2 3">
    <name type="scientific">Staphylococcus hominis</name>
    <dbReference type="NCBI Taxonomy" id="1290"/>
    <lineage>
        <taxon>Bacteria</taxon>
        <taxon>Bacillati</taxon>
        <taxon>Bacillota</taxon>
        <taxon>Bacilli</taxon>
        <taxon>Bacillales</taxon>
        <taxon>Staphylococcaceae</taxon>
        <taxon>Staphylococcus</taxon>
    </lineage>
</organism>
<dbReference type="Proteomes" id="UP000509636">
    <property type="component" value="Chromosome"/>
</dbReference>
<name>A0A6N0I1R3_STAHO</name>
<gene>
    <name evidence="2" type="ORF">FOB69_01900</name>
</gene>
<keyword evidence="1" id="KW-0175">Coiled coil</keyword>
<reference evidence="2 3" key="1">
    <citation type="submission" date="2019-09" db="EMBL/GenBank/DDBJ databases">
        <title>FDA dAtabase for Regulatory Grade micrObial Sequences (FDA-ARGOS): Supporting development and validation of Infectious Disease Dx tests.</title>
        <authorList>
            <person name="Sciortino C."/>
            <person name="Tallon L."/>
            <person name="Sadzewicz L."/>
            <person name="Vavikolanu K."/>
            <person name="Mehta A."/>
            <person name="Aluvathingal J."/>
            <person name="Nadendla S."/>
            <person name="Nandy P."/>
            <person name="Geyer C."/>
            <person name="Yan Y."/>
            <person name="Sichtig H."/>
        </authorList>
    </citation>
    <scope>NUCLEOTIDE SEQUENCE [LARGE SCALE GENOMIC DNA]</scope>
    <source>
        <strain evidence="2 3">FDAARGOS_661</strain>
    </source>
</reference>
<protein>
    <submittedName>
        <fullName evidence="2">AP2 domain-containing protein</fullName>
    </submittedName>
</protein>
<proteinExistence type="predicted"/>
<dbReference type="SUPFAM" id="SSF54171">
    <property type="entry name" value="DNA-binding domain"/>
    <property type="match status" value="1"/>
</dbReference>
<feature type="coiled-coil region" evidence="1">
    <location>
        <begin position="75"/>
        <end position="102"/>
    </location>
</feature>
<sequence>MDVRYGDVGRYKNIDGQIFGVYKIIGFTGETDEYNRQLCLARNLENGELVIAPKIQFTKGDLTGYTNSTHHIYLASKLREKLNFEQEKKRKIKAKIARYKKSKGVSFRKNRNKWVATIRINKKIKYLGHFATEQEAKAARQKAVDEQIKILEKQLEEL</sequence>
<evidence type="ECO:0000313" key="3">
    <source>
        <dbReference type="Proteomes" id="UP000509636"/>
    </source>
</evidence>
<dbReference type="GO" id="GO:0003677">
    <property type="term" value="F:DNA binding"/>
    <property type="evidence" value="ECO:0007669"/>
    <property type="project" value="InterPro"/>
</dbReference>
<accession>A0A6N0I1R3</accession>
<dbReference type="EMBL" id="CP054550">
    <property type="protein sequence ID" value="QKQ28565.1"/>
    <property type="molecule type" value="Genomic_DNA"/>
</dbReference>
<dbReference type="InterPro" id="IPR016177">
    <property type="entry name" value="DNA-bd_dom_sf"/>
</dbReference>
<evidence type="ECO:0000256" key="1">
    <source>
        <dbReference type="SAM" id="Coils"/>
    </source>
</evidence>